<keyword evidence="2" id="KW-0042">Antenna complex</keyword>
<dbReference type="Pfam" id="PF08852">
    <property type="entry name" value="DUF1822"/>
    <property type="match status" value="1"/>
</dbReference>
<name>A0A367R877_NOSPU</name>
<evidence type="ECO:0000256" key="2">
    <source>
        <dbReference type="ARBA" id="ARBA00022549"/>
    </source>
</evidence>
<dbReference type="Proteomes" id="UP000252085">
    <property type="component" value="Unassembled WGS sequence"/>
</dbReference>
<gene>
    <name evidence="5" type="ORF">A6769_27415</name>
</gene>
<comment type="caution">
    <text evidence="5">The sequence shown here is derived from an EMBL/GenBank/DDBJ whole genome shotgun (WGS) entry which is preliminary data.</text>
</comment>
<dbReference type="EMBL" id="LXQE01000164">
    <property type="protein sequence ID" value="RCJ32605.1"/>
    <property type="molecule type" value="Genomic_DNA"/>
</dbReference>
<reference evidence="6" key="1">
    <citation type="submission" date="2016-04" db="EMBL/GenBank/DDBJ databases">
        <authorList>
            <person name="Tabuchi Yagui T.R."/>
        </authorList>
    </citation>
    <scope>NUCLEOTIDE SEQUENCE [LARGE SCALE GENOMIC DNA]</scope>
</reference>
<evidence type="ECO:0000256" key="3">
    <source>
        <dbReference type="ARBA" id="ARBA00022738"/>
    </source>
</evidence>
<dbReference type="SUPFAM" id="SSF48371">
    <property type="entry name" value="ARM repeat"/>
    <property type="match status" value="1"/>
</dbReference>
<evidence type="ECO:0000256" key="1">
    <source>
        <dbReference type="ARBA" id="ARBA00009299"/>
    </source>
</evidence>
<dbReference type="GO" id="GO:0030089">
    <property type="term" value="C:phycobilisome"/>
    <property type="evidence" value="ECO:0007669"/>
    <property type="project" value="UniProtKB-KW"/>
</dbReference>
<comment type="similarity">
    <text evidence="1">Belongs to the CpcE/RpcE/PecE family.</text>
</comment>
<organism evidence="5 6">
    <name type="scientific">Nostoc punctiforme NIES-2108</name>
    <dbReference type="NCBI Taxonomy" id="1356359"/>
    <lineage>
        <taxon>Bacteria</taxon>
        <taxon>Bacillati</taxon>
        <taxon>Cyanobacteriota</taxon>
        <taxon>Cyanophyceae</taxon>
        <taxon>Nostocales</taxon>
        <taxon>Nostocaceae</taxon>
        <taxon>Nostoc</taxon>
    </lineage>
</organism>
<protein>
    <recommendedName>
        <fullName evidence="7">DUF1822 domain-containing protein</fullName>
    </recommendedName>
</protein>
<accession>A0A367R877</accession>
<evidence type="ECO:0000256" key="4">
    <source>
        <dbReference type="ARBA" id="ARBA00023239"/>
    </source>
</evidence>
<dbReference type="InterPro" id="IPR011989">
    <property type="entry name" value="ARM-like"/>
</dbReference>
<dbReference type="InterPro" id="IPR016024">
    <property type="entry name" value="ARM-type_fold"/>
</dbReference>
<dbReference type="InterPro" id="IPR014951">
    <property type="entry name" value="DUF1822"/>
</dbReference>
<keyword evidence="4" id="KW-0456">Lyase</keyword>
<evidence type="ECO:0008006" key="7">
    <source>
        <dbReference type="Google" id="ProtNLM"/>
    </source>
</evidence>
<sequence length="484" mass="55933">MMQIMKFLKCKGDKLDMFNIDNYQEIYSDQLWLSFSEQDKDTAWSQELNYSNDTARWNAFLNRLCLNKITDWLQVDSRIKVVIYPHDKALPIIWDVVNGTAIVLEETRLILIPSEARDTEEFSVPQEWVDIPNWAGNYYLAIQINLLENWLRVWGYTTHQKLKLQGMYDELERSYSLAEEDLINDLNVIWVKQELSLNETENTLAAIEPLSQVSAIQVEQLLEKLSQPSPYSPRREIPFAQWGAIIADDKCRQSLYERRKNVLVMTNKVNLSQWLHNVFEDNWQSIESLFNTREAKLAFGFRDRQIEKYKPEAIKQLIEQIYTNQDEEKRKQAAVKIGKSGVSDQNAIAALIHLLNTTNDEETRWTAAESLWTIDPNNPAVGIKRITDLGMQLAGNPIALMVGILPKPLHKLAILLRVYPMGSKIYLPEALQLKILNDEGEEFLEAQARKADNFIQLKFSGSPGDEFNVNIAINDVQISEHFIV</sequence>
<keyword evidence="3" id="KW-0605">Phycobilisome</keyword>
<dbReference type="GO" id="GO:0016829">
    <property type="term" value="F:lyase activity"/>
    <property type="evidence" value="ECO:0007669"/>
    <property type="project" value="UniProtKB-KW"/>
</dbReference>
<proteinExistence type="inferred from homology"/>
<evidence type="ECO:0000313" key="6">
    <source>
        <dbReference type="Proteomes" id="UP000252085"/>
    </source>
</evidence>
<dbReference type="Gene3D" id="1.25.10.10">
    <property type="entry name" value="Leucine-rich Repeat Variant"/>
    <property type="match status" value="1"/>
</dbReference>
<evidence type="ECO:0000313" key="5">
    <source>
        <dbReference type="EMBL" id="RCJ32605.1"/>
    </source>
</evidence>
<dbReference type="AlphaFoldDB" id="A0A367R877"/>